<proteinExistence type="inferred from homology"/>
<accession>A0A955LVB8</accession>
<keyword evidence="5 6" id="KW-0472">Membrane</keyword>
<evidence type="ECO:0000256" key="6">
    <source>
        <dbReference type="SAM" id="Phobius"/>
    </source>
</evidence>
<evidence type="ECO:0000256" key="1">
    <source>
        <dbReference type="ARBA" id="ARBA00004141"/>
    </source>
</evidence>
<protein>
    <submittedName>
        <fullName evidence="7">AI-2E family transporter</fullName>
    </submittedName>
</protein>
<comment type="similarity">
    <text evidence="2">Belongs to the autoinducer-2 exporter (AI-2E) (TC 2.A.86) family.</text>
</comment>
<feature type="transmembrane region" description="Helical" evidence="6">
    <location>
        <begin position="62"/>
        <end position="83"/>
    </location>
</feature>
<feature type="transmembrane region" description="Helical" evidence="6">
    <location>
        <begin position="33"/>
        <end position="50"/>
    </location>
</feature>
<organism evidence="7 8">
    <name type="scientific">candidate division WWE3 bacterium</name>
    <dbReference type="NCBI Taxonomy" id="2053526"/>
    <lineage>
        <taxon>Bacteria</taxon>
        <taxon>Katanobacteria</taxon>
    </lineage>
</organism>
<keyword evidence="3 6" id="KW-0812">Transmembrane</keyword>
<evidence type="ECO:0000256" key="2">
    <source>
        <dbReference type="ARBA" id="ARBA00009773"/>
    </source>
</evidence>
<feature type="non-terminal residue" evidence="7">
    <location>
        <position position="145"/>
    </location>
</feature>
<evidence type="ECO:0000313" key="8">
    <source>
        <dbReference type="Proteomes" id="UP000699691"/>
    </source>
</evidence>
<comment type="caution">
    <text evidence="7">The sequence shown here is derived from an EMBL/GenBank/DDBJ whole genome shotgun (WGS) entry which is preliminary data.</text>
</comment>
<dbReference type="Pfam" id="PF01594">
    <property type="entry name" value="AI-2E_transport"/>
    <property type="match status" value="1"/>
</dbReference>
<evidence type="ECO:0000256" key="4">
    <source>
        <dbReference type="ARBA" id="ARBA00022989"/>
    </source>
</evidence>
<reference evidence="7" key="2">
    <citation type="journal article" date="2021" name="Microbiome">
        <title>Successional dynamics and alternative stable states in a saline activated sludge microbial community over 9 years.</title>
        <authorList>
            <person name="Wang Y."/>
            <person name="Ye J."/>
            <person name="Ju F."/>
            <person name="Liu L."/>
            <person name="Boyd J.A."/>
            <person name="Deng Y."/>
            <person name="Parks D.H."/>
            <person name="Jiang X."/>
            <person name="Yin X."/>
            <person name="Woodcroft B.J."/>
            <person name="Tyson G.W."/>
            <person name="Hugenholtz P."/>
            <person name="Polz M.F."/>
            <person name="Zhang T."/>
        </authorList>
    </citation>
    <scope>NUCLEOTIDE SEQUENCE</scope>
    <source>
        <strain evidence="7">HKST-UBA02</strain>
    </source>
</reference>
<name>A0A955LVB8_UNCKA</name>
<evidence type="ECO:0000256" key="3">
    <source>
        <dbReference type="ARBA" id="ARBA00022692"/>
    </source>
</evidence>
<evidence type="ECO:0000256" key="5">
    <source>
        <dbReference type="ARBA" id="ARBA00023136"/>
    </source>
</evidence>
<dbReference type="Proteomes" id="UP000699691">
    <property type="component" value="Unassembled WGS sequence"/>
</dbReference>
<sequence length="145" mass="16187">METRSITISAKAVLKVLFILFAIWFLYQIRDIVALLFIAVIIASALTPVVDYFEKFSAPRWLVILAVYIIGASFLGLILWGVFPIVAVQIKEFGQNLPTVFNQSVETLGLTELFSDLDTRSIIPDVLGTFADQLIQTPANIYKFG</sequence>
<dbReference type="GO" id="GO:0016020">
    <property type="term" value="C:membrane"/>
    <property type="evidence" value="ECO:0007669"/>
    <property type="project" value="UniProtKB-SubCell"/>
</dbReference>
<comment type="subcellular location">
    <subcellularLocation>
        <location evidence="1">Membrane</location>
        <topology evidence="1">Multi-pass membrane protein</topology>
    </subcellularLocation>
</comment>
<feature type="transmembrane region" description="Helical" evidence="6">
    <location>
        <begin position="12"/>
        <end position="27"/>
    </location>
</feature>
<keyword evidence="4 6" id="KW-1133">Transmembrane helix</keyword>
<evidence type="ECO:0000313" key="7">
    <source>
        <dbReference type="EMBL" id="MCA9397205.1"/>
    </source>
</evidence>
<dbReference type="EMBL" id="JAGQKY010000002">
    <property type="protein sequence ID" value="MCA9397205.1"/>
    <property type="molecule type" value="Genomic_DNA"/>
</dbReference>
<reference evidence="7" key="1">
    <citation type="submission" date="2020-04" db="EMBL/GenBank/DDBJ databases">
        <authorList>
            <person name="Zhang T."/>
        </authorList>
    </citation>
    <scope>NUCLEOTIDE SEQUENCE</scope>
    <source>
        <strain evidence="7">HKST-UBA02</strain>
    </source>
</reference>
<gene>
    <name evidence="7" type="ORF">KC573_00085</name>
</gene>
<dbReference type="AlphaFoldDB" id="A0A955LVB8"/>
<dbReference type="InterPro" id="IPR002549">
    <property type="entry name" value="AI-2E-like"/>
</dbReference>